<comment type="caution">
    <text evidence="2">The sequence shown here is derived from an EMBL/GenBank/DDBJ whole genome shotgun (WGS) entry which is preliminary data.</text>
</comment>
<dbReference type="RefSeq" id="WP_077493760.1">
    <property type="nucleotide sequence ID" value="NZ_MLHG01000026.1"/>
</dbReference>
<evidence type="ECO:0000313" key="2">
    <source>
        <dbReference type="EMBL" id="OOF40134.1"/>
    </source>
</evidence>
<accession>A0A1V3IGG4</accession>
<keyword evidence="1" id="KW-0732">Signal</keyword>
<dbReference type="STRING" id="1908257.BKK47_04675"/>
<dbReference type="Proteomes" id="UP000189426">
    <property type="component" value="Unassembled WGS sequence"/>
</dbReference>
<evidence type="ECO:0000313" key="3">
    <source>
        <dbReference type="Proteomes" id="UP000189426"/>
    </source>
</evidence>
<feature type="signal peptide" evidence="1">
    <location>
        <begin position="1"/>
        <end position="22"/>
    </location>
</feature>
<keyword evidence="3" id="KW-1185">Reference proteome</keyword>
<sequence length="76" mass="8627">MYQIKKWAIAMVFCGLSTAALADWERGTSVDEQETGDWRYTKCIYETLGGFRFSMINKGLCPLSVEVNPETGQVRK</sequence>
<gene>
    <name evidence="2" type="ORF">BKK47_04675</name>
</gene>
<proteinExistence type="predicted"/>
<dbReference type="EMBL" id="MLHG01000026">
    <property type="protein sequence ID" value="OOF40134.1"/>
    <property type="molecule type" value="Genomic_DNA"/>
</dbReference>
<organism evidence="2 3">
    <name type="scientific">Rodentibacter mrazii</name>
    <dbReference type="NCBI Taxonomy" id="1908257"/>
    <lineage>
        <taxon>Bacteria</taxon>
        <taxon>Pseudomonadati</taxon>
        <taxon>Pseudomonadota</taxon>
        <taxon>Gammaproteobacteria</taxon>
        <taxon>Pasteurellales</taxon>
        <taxon>Pasteurellaceae</taxon>
        <taxon>Rodentibacter</taxon>
    </lineage>
</organism>
<feature type="chain" id="PRO_5012844339" evidence="1">
    <location>
        <begin position="23"/>
        <end position="76"/>
    </location>
</feature>
<evidence type="ECO:0000256" key="1">
    <source>
        <dbReference type="SAM" id="SignalP"/>
    </source>
</evidence>
<dbReference type="AlphaFoldDB" id="A0A1V3IGG4"/>
<name>A0A1V3IGG4_9PAST</name>
<protein>
    <submittedName>
        <fullName evidence="2">Uncharacterized protein</fullName>
    </submittedName>
</protein>
<reference evidence="2 3" key="1">
    <citation type="submission" date="2016-10" db="EMBL/GenBank/DDBJ databases">
        <title>Rodentibacter gen. nov. and new species.</title>
        <authorList>
            <person name="Christensen H."/>
        </authorList>
    </citation>
    <scope>NUCLEOTIDE SEQUENCE [LARGE SCALE GENOMIC DNA]</scope>
    <source>
        <strain evidence="2 3">Ppn418</strain>
    </source>
</reference>